<accession>A0ACC2ZVQ9</accession>
<comment type="caution">
    <text evidence="1">The sequence shown here is derived from an EMBL/GenBank/DDBJ whole genome shotgun (WGS) entry which is preliminary data.</text>
</comment>
<evidence type="ECO:0000313" key="1">
    <source>
        <dbReference type="EMBL" id="KAJ9651726.1"/>
    </source>
</evidence>
<dbReference type="EMBL" id="JAPDRQ010000238">
    <property type="protein sequence ID" value="KAJ9651726.1"/>
    <property type="molecule type" value="Genomic_DNA"/>
</dbReference>
<gene>
    <name evidence="1" type="ORF">H2198_008998</name>
</gene>
<proteinExistence type="predicted"/>
<dbReference type="Proteomes" id="UP001172386">
    <property type="component" value="Unassembled WGS sequence"/>
</dbReference>
<reference evidence="1" key="1">
    <citation type="submission" date="2022-10" db="EMBL/GenBank/DDBJ databases">
        <title>Culturing micro-colonial fungi from biological soil crusts in the Mojave desert and describing Neophaeococcomyces mojavensis, and introducing the new genera and species Taxawa tesnikishii.</title>
        <authorList>
            <person name="Kurbessoian T."/>
            <person name="Stajich J.E."/>
        </authorList>
    </citation>
    <scope>NUCLEOTIDE SEQUENCE</scope>
    <source>
        <strain evidence="1">JES_112</strain>
    </source>
</reference>
<protein>
    <submittedName>
        <fullName evidence="1">Uncharacterized protein</fullName>
    </submittedName>
</protein>
<keyword evidence="2" id="KW-1185">Reference proteome</keyword>
<evidence type="ECO:0000313" key="2">
    <source>
        <dbReference type="Proteomes" id="UP001172386"/>
    </source>
</evidence>
<sequence length="291" mass="33340">MRLQQWNDRAQPSRDTQVSESSSFTQRKYIDKAFATLYAAGSPLINTSFSAHGNTALAVCNYLTCDSSLFLVQDLLGMAAIGDLPKRRSLPRFKRRHNTAADYLKKQRLKLMEKFVPEHQLYLRASQVDGGLFPSLPSNTARVPVTESELGRIKKQPKLDLDDASRQLQKSQLVQMWNANYEEEEQWKDYDEAKSATKEKKHYSGLASELFDNDRLIGEKRRRIVTPGYQSPAPRKKLVIESSDSESDEEDELEEGEIAEYFEDSIDEYQQKTKATCETLQTLLVENLDEK</sequence>
<organism evidence="1 2">
    <name type="scientific">Neophaeococcomyces mojaviensis</name>
    <dbReference type="NCBI Taxonomy" id="3383035"/>
    <lineage>
        <taxon>Eukaryota</taxon>
        <taxon>Fungi</taxon>
        <taxon>Dikarya</taxon>
        <taxon>Ascomycota</taxon>
        <taxon>Pezizomycotina</taxon>
        <taxon>Eurotiomycetes</taxon>
        <taxon>Chaetothyriomycetidae</taxon>
        <taxon>Chaetothyriales</taxon>
        <taxon>Chaetothyriales incertae sedis</taxon>
        <taxon>Neophaeococcomyces</taxon>
    </lineage>
</organism>
<name>A0ACC2ZVQ9_9EURO</name>